<dbReference type="PANTHER" id="PTHR23509">
    <property type="entry name" value="PA-PL1 PHOSPHOLIPASE FAMILY"/>
    <property type="match status" value="1"/>
</dbReference>
<accession>A0AAW0KAK2</accession>
<evidence type="ECO:0000313" key="1">
    <source>
        <dbReference type="EMBL" id="KAK7836390.1"/>
    </source>
</evidence>
<dbReference type="Proteomes" id="UP000237347">
    <property type="component" value="Unassembled WGS sequence"/>
</dbReference>
<gene>
    <name evidence="1" type="primary">SGR2_1</name>
    <name evidence="1" type="ORF">CFP56_022528</name>
</gene>
<protein>
    <submittedName>
        <fullName evidence="1">Phospholipase sgr2</fullName>
    </submittedName>
</protein>
<dbReference type="EMBL" id="PKMF04000354">
    <property type="protein sequence ID" value="KAK7836390.1"/>
    <property type="molecule type" value="Genomic_DNA"/>
</dbReference>
<keyword evidence="2" id="KW-1185">Reference proteome</keyword>
<sequence length="195" mass="21922">VSIQLNRLYLKFLKRNPGYDGKVSIYGHSLGSVLSYDILCHQENLSSPFPMDWMYKEHARNEESSPDVNNQPSLCASLSKLEDKDFTVVNEIEDRVDHVEDKITSQTDLDAENEEGDTEESSIIVGPITSDLDELTAKAMDSKQPGGEKDTKIVELEKQCGGGDTRLHQGTKEDLTTIQEQHIDENCHLGKMMHQ</sequence>
<dbReference type="PANTHER" id="PTHR23509:SF10">
    <property type="entry name" value="LD21067P"/>
    <property type="match status" value="1"/>
</dbReference>
<dbReference type="InterPro" id="IPR029058">
    <property type="entry name" value="AB_hydrolase_fold"/>
</dbReference>
<dbReference type="InterPro" id="IPR058055">
    <property type="entry name" value="PA-PLA1"/>
</dbReference>
<feature type="non-terminal residue" evidence="1">
    <location>
        <position position="1"/>
    </location>
</feature>
<dbReference type="GO" id="GO:0005737">
    <property type="term" value="C:cytoplasm"/>
    <property type="evidence" value="ECO:0007669"/>
    <property type="project" value="TreeGrafter"/>
</dbReference>
<name>A0AAW0KAK2_QUESU</name>
<dbReference type="SUPFAM" id="SSF53474">
    <property type="entry name" value="alpha/beta-Hydrolases"/>
    <property type="match status" value="1"/>
</dbReference>
<comment type="caution">
    <text evidence="1">The sequence shown here is derived from an EMBL/GenBank/DDBJ whole genome shotgun (WGS) entry which is preliminary data.</text>
</comment>
<dbReference type="GO" id="GO:0004620">
    <property type="term" value="F:phospholipase activity"/>
    <property type="evidence" value="ECO:0007669"/>
    <property type="project" value="TreeGrafter"/>
</dbReference>
<proteinExistence type="predicted"/>
<evidence type="ECO:0000313" key="2">
    <source>
        <dbReference type="Proteomes" id="UP000237347"/>
    </source>
</evidence>
<dbReference type="AlphaFoldDB" id="A0AAW0KAK2"/>
<reference evidence="1 2" key="1">
    <citation type="journal article" date="2018" name="Sci. Data">
        <title>The draft genome sequence of cork oak.</title>
        <authorList>
            <person name="Ramos A.M."/>
            <person name="Usie A."/>
            <person name="Barbosa P."/>
            <person name="Barros P.M."/>
            <person name="Capote T."/>
            <person name="Chaves I."/>
            <person name="Simoes F."/>
            <person name="Abreu I."/>
            <person name="Carrasquinho I."/>
            <person name="Faro C."/>
            <person name="Guimaraes J.B."/>
            <person name="Mendonca D."/>
            <person name="Nobrega F."/>
            <person name="Rodrigues L."/>
            <person name="Saibo N.J.M."/>
            <person name="Varela M.C."/>
            <person name="Egas C."/>
            <person name="Matos J."/>
            <person name="Miguel C.M."/>
            <person name="Oliveira M.M."/>
            <person name="Ricardo C.P."/>
            <person name="Goncalves S."/>
        </authorList>
    </citation>
    <scope>NUCLEOTIDE SEQUENCE [LARGE SCALE GENOMIC DNA]</scope>
    <source>
        <strain evidence="2">cv. HL8</strain>
    </source>
</reference>
<organism evidence="1 2">
    <name type="scientific">Quercus suber</name>
    <name type="common">Cork oak</name>
    <dbReference type="NCBI Taxonomy" id="58331"/>
    <lineage>
        <taxon>Eukaryota</taxon>
        <taxon>Viridiplantae</taxon>
        <taxon>Streptophyta</taxon>
        <taxon>Embryophyta</taxon>
        <taxon>Tracheophyta</taxon>
        <taxon>Spermatophyta</taxon>
        <taxon>Magnoliopsida</taxon>
        <taxon>eudicotyledons</taxon>
        <taxon>Gunneridae</taxon>
        <taxon>Pentapetalae</taxon>
        <taxon>rosids</taxon>
        <taxon>fabids</taxon>
        <taxon>Fagales</taxon>
        <taxon>Fagaceae</taxon>
        <taxon>Quercus</taxon>
    </lineage>
</organism>